<feature type="region of interest" description="Disordered" evidence="1">
    <location>
        <begin position="1"/>
        <end position="103"/>
    </location>
</feature>
<sequence>MALPSDDAFAAPRPRRVPPPPSFDWSLDPLDSCSNHTAAWATHPPPGFPAASDGHTRSPAVTVPPVRAATGTATRTKGALGPDAAPAASSSIPGGEGAKPAAGAAGGAEWATASVTLADCVLVLPDDEVAYWAAWLWPSALTAPGLRSWLQQLGMGLPRVAGSGEEHANVLVGVSVATVSPVAAMSRLQSGAPYCLLPEA</sequence>
<name>A0A699YXF4_HAELA</name>
<comment type="caution">
    <text evidence="2">The sequence shown here is derived from an EMBL/GenBank/DDBJ whole genome shotgun (WGS) entry which is preliminary data.</text>
</comment>
<accession>A0A699YXF4</accession>
<dbReference type="EMBL" id="BLLF01000411">
    <property type="protein sequence ID" value="GFH11524.1"/>
    <property type="molecule type" value="Genomic_DNA"/>
</dbReference>
<feature type="compositionally biased region" description="Low complexity" evidence="1">
    <location>
        <begin position="1"/>
        <end position="12"/>
    </location>
</feature>
<dbReference type="AlphaFoldDB" id="A0A699YXF4"/>
<gene>
    <name evidence="2" type="ORF">HaLaN_07035</name>
</gene>
<evidence type="ECO:0000313" key="3">
    <source>
        <dbReference type="Proteomes" id="UP000485058"/>
    </source>
</evidence>
<proteinExistence type="predicted"/>
<organism evidence="2 3">
    <name type="scientific">Haematococcus lacustris</name>
    <name type="common">Green alga</name>
    <name type="synonym">Haematococcus pluvialis</name>
    <dbReference type="NCBI Taxonomy" id="44745"/>
    <lineage>
        <taxon>Eukaryota</taxon>
        <taxon>Viridiplantae</taxon>
        <taxon>Chlorophyta</taxon>
        <taxon>core chlorophytes</taxon>
        <taxon>Chlorophyceae</taxon>
        <taxon>CS clade</taxon>
        <taxon>Chlamydomonadales</taxon>
        <taxon>Haematococcaceae</taxon>
        <taxon>Haematococcus</taxon>
    </lineage>
</organism>
<keyword evidence="3" id="KW-1185">Reference proteome</keyword>
<dbReference type="Proteomes" id="UP000485058">
    <property type="component" value="Unassembled WGS sequence"/>
</dbReference>
<protein>
    <submittedName>
        <fullName evidence="2">Uncharacterized protein</fullName>
    </submittedName>
</protein>
<evidence type="ECO:0000313" key="2">
    <source>
        <dbReference type="EMBL" id="GFH11524.1"/>
    </source>
</evidence>
<evidence type="ECO:0000256" key="1">
    <source>
        <dbReference type="SAM" id="MobiDB-lite"/>
    </source>
</evidence>
<reference evidence="2 3" key="1">
    <citation type="submission" date="2020-02" db="EMBL/GenBank/DDBJ databases">
        <title>Draft genome sequence of Haematococcus lacustris strain NIES-144.</title>
        <authorList>
            <person name="Morimoto D."/>
            <person name="Nakagawa S."/>
            <person name="Yoshida T."/>
            <person name="Sawayama S."/>
        </authorList>
    </citation>
    <scope>NUCLEOTIDE SEQUENCE [LARGE SCALE GENOMIC DNA]</scope>
    <source>
        <strain evidence="2 3">NIES-144</strain>
    </source>
</reference>
<feature type="compositionally biased region" description="Low complexity" evidence="1">
    <location>
        <begin position="57"/>
        <end position="103"/>
    </location>
</feature>